<reference evidence="1 2" key="1">
    <citation type="journal article" date="2011" name="J. Bacteriol.">
        <title>Genome sequence of the plant-pathogenic bacterium Dickeya dadantii 3937.</title>
        <authorList>
            <person name="Glasner J.D."/>
            <person name="Yang C.H."/>
            <person name="Reverchon S."/>
            <person name="Hugouvieux-Cotte-Pattat N."/>
            <person name="Condemine G."/>
            <person name="Bohin J.P."/>
            <person name="Van Gijsegem F."/>
            <person name="Yang S."/>
            <person name="Franza T."/>
            <person name="Expert D."/>
            <person name="Plunkett G. III"/>
            <person name="San Francisco M.J."/>
            <person name="Charkowski A.O."/>
            <person name="Py B."/>
            <person name="Bell K."/>
            <person name="Rauscher L."/>
            <person name="Rodriguez-Palenzuela P."/>
            <person name="Toussaint A."/>
            <person name="Holeva M.C."/>
            <person name="He S.Y."/>
            <person name="Douet V."/>
            <person name="Boccara M."/>
            <person name="Blanco C."/>
            <person name="Toth I."/>
            <person name="Anderson B.D."/>
            <person name="Biehl B.S."/>
            <person name="Mau B."/>
            <person name="Flynn S.M."/>
            <person name="Barras F."/>
            <person name="Lindeberg M."/>
            <person name="Birch P.R."/>
            <person name="Tsuyumu S."/>
            <person name="Shi X."/>
            <person name="Hibbing M."/>
            <person name="Yap M.N."/>
            <person name="Carpentier M."/>
            <person name="Dassa E."/>
            <person name="Umehara M."/>
            <person name="Kim J.F."/>
            <person name="Rusch M."/>
            <person name="Soni P."/>
            <person name="Mayhew G.F."/>
            <person name="Fouts D.E."/>
            <person name="Gill S.R."/>
            <person name="Blattner F.R."/>
            <person name="Keen N.T."/>
            <person name="Perna N.T."/>
        </authorList>
    </citation>
    <scope>NUCLEOTIDE SEQUENCE [LARGE SCALE GENOMIC DNA]</scope>
    <source>
        <strain evidence="1 2">3937</strain>
    </source>
</reference>
<dbReference type="STRING" id="198628.Dda3937_04448"/>
<dbReference type="AlphaFoldDB" id="E0SI66"/>
<evidence type="ECO:0000313" key="1">
    <source>
        <dbReference type="EMBL" id="ADM96580.1"/>
    </source>
</evidence>
<organism evidence="1 2">
    <name type="scientific">Dickeya dadantii (strain 3937)</name>
    <name type="common">Erwinia chrysanthemi (strain 3937)</name>
    <dbReference type="NCBI Taxonomy" id="198628"/>
    <lineage>
        <taxon>Bacteria</taxon>
        <taxon>Pseudomonadati</taxon>
        <taxon>Pseudomonadota</taxon>
        <taxon>Gammaproteobacteria</taxon>
        <taxon>Enterobacterales</taxon>
        <taxon>Pectobacteriaceae</taxon>
        <taxon>Dickeya</taxon>
    </lineage>
</organism>
<gene>
    <name evidence="1" type="ordered locus">Dda3937_04448</name>
</gene>
<sequence>MSAVYTLCLHPSFSCHFNLAKMIPNPELIDSRSHYYLRILLHALPLTHRFSAHSLHRISGMFILNKKSRPPVIPAVVT</sequence>
<accession>E0SI66</accession>
<dbReference type="Proteomes" id="UP000006859">
    <property type="component" value="Chromosome"/>
</dbReference>
<dbReference type="HOGENOM" id="CLU_2616304_0_0_6"/>
<proteinExistence type="predicted"/>
<dbReference type="KEGG" id="ddd:Dda3937_04448"/>
<protein>
    <submittedName>
        <fullName evidence="1">Uncharacterized protein</fullName>
    </submittedName>
</protein>
<keyword evidence="2" id="KW-1185">Reference proteome</keyword>
<evidence type="ECO:0000313" key="2">
    <source>
        <dbReference type="Proteomes" id="UP000006859"/>
    </source>
</evidence>
<name>E0SI66_DICD3</name>
<dbReference type="EMBL" id="CP002038">
    <property type="protein sequence ID" value="ADM96580.1"/>
    <property type="molecule type" value="Genomic_DNA"/>
</dbReference>